<organism evidence="2 4">
    <name type="scientific">Legionella adelaidensis</name>
    <dbReference type="NCBI Taxonomy" id="45056"/>
    <lineage>
        <taxon>Bacteria</taxon>
        <taxon>Pseudomonadati</taxon>
        <taxon>Pseudomonadota</taxon>
        <taxon>Gammaproteobacteria</taxon>
        <taxon>Legionellales</taxon>
        <taxon>Legionellaceae</taxon>
        <taxon>Legionella</taxon>
    </lineage>
</organism>
<geneLocation type="plasmid" evidence="3 5">
    <name>9</name>
</geneLocation>
<dbReference type="InterPro" id="IPR018711">
    <property type="entry name" value="NAGPA"/>
</dbReference>
<dbReference type="Proteomes" id="UP000054859">
    <property type="component" value="Unassembled WGS sequence"/>
</dbReference>
<evidence type="ECO:0000313" key="5">
    <source>
        <dbReference type="Proteomes" id="UP000281170"/>
    </source>
</evidence>
<feature type="domain" description="Phosphodiester glycosidase" evidence="1">
    <location>
        <begin position="95"/>
        <end position="254"/>
    </location>
</feature>
<dbReference type="PANTHER" id="PTHR40446">
    <property type="entry name" value="N-ACETYLGLUCOSAMINE-1-PHOSPHODIESTER ALPHA-N-ACETYLGLUCOSAMINIDASE"/>
    <property type="match status" value="1"/>
</dbReference>
<protein>
    <submittedName>
        <fullName evidence="3">Exopolysaccharide biosynthesis protein related to N-acetylglucosamine-1-phosphodiester alpha-N-acetylglucosaminidase</fullName>
    </submittedName>
</protein>
<evidence type="ECO:0000313" key="3">
    <source>
        <dbReference type="EMBL" id="VEH84681.1"/>
    </source>
</evidence>
<keyword evidence="4" id="KW-1185">Reference proteome</keyword>
<dbReference type="Pfam" id="PF09992">
    <property type="entry name" value="NAGPA"/>
    <property type="match status" value="1"/>
</dbReference>
<dbReference type="PATRIC" id="fig|45056.6.peg.159"/>
<evidence type="ECO:0000313" key="2">
    <source>
        <dbReference type="EMBL" id="KTC65498.1"/>
    </source>
</evidence>
<reference evidence="2 4" key="1">
    <citation type="submission" date="2015-11" db="EMBL/GenBank/DDBJ databases">
        <title>Identification of large and diverse effector repertoires of 38 Legionella species.</title>
        <authorList>
            <person name="Burstein D."/>
            <person name="Amaro F."/>
            <person name="Zusman T."/>
            <person name="Lifshitz Z."/>
            <person name="Cohen O."/>
            <person name="Gilbert J.A."/>
            <person name="Pupko T."/>
            <person name="Shuman H.A."/>
            <person name="Segal G."/>
        </authorList>
    </citation>
    <scope>NUCLEOTIDE SEQUENCE [LARGE SCALE GENOMIC DNA]</scope>
    <source>
        <strain evidence="2 4">1762-AUS-E</strain>
    </source>
</reference>
<evidence type="ECO:0000259" key="1">
    <source>
        <dbReference type="Pfam" id="PF09992"/>
    </source>
</evidence>
<dbReference type="EMBL" id="LR134418">
    <property type="protein sequence ID" value="VEH84681.1"/>
    <property type="molecule type" value="Genomic_DNA"/>
</dbReference>
<evidence type="ECO:0000313" key="4">
    <source>
        <dbReference type="Proteomes" id="UP000054859"/>
    </source>
</evidence>
<dbReference type="PANTHER" id="PTHR40446:SF2">
    <property type="entry name" value="N-ACETYLGLUCOSAMINE-1-PHOSPHODIESTER ALPHA-N-ACETYLGLUCOSAMINIDASE"/>
    <property type="match status" value="1"/>
</dbReference>
<dbReference type="EMBL" id="LNKA01000001">
    <property type="protein sequence ID" value="KTC65498.1"/>
    <property type="molecule type" value="Genomic_DNA"/>
</dbReference>
<name>A0A0W0R396_9GAMM</name>
<reference evidence="3 5" key="2">
    <citation type="submission" date="2018-12" db="EMBL/GenBank/DDBJ databases">
        <authorList>
            <consortium name="Pathogen Informatics"/>
        </authorList>
    </citation>
    <scope>NUCLEOTIDE SEQUENCE [LARGE SCALE GENOMIC DNA]</scope>
    <source>
        <strain evidence="3 5">NCTC12735</strain>
        <plasmid evidence="5">9</plasmid>
    </source>
</reference>
<gene>
    <name evidence="2" type="ORF">Lade_0156</name>
    <name evidence="3" type="ORF">NCTC12735_00288</name>
</gene>
<sequence>MPRQAVFKDRIKKILKLFILPVIILIAIGLPALAKNWKTLAPGVEYKDINKNTLSPWSHIHVFRINLEKNELDLVMAKKLAKKYASAKDFSEHSKALITLNGGFFDQDHQPLGLRLSHHNQHNPIKNISWWGIFYIKNQQPSISNVTRFKADKSIDFALQSGPRLLIKGKIPSLKTGVAERSALGIDKEGNVIILVTEHFPMTTTALAELMHNQLHCEDALNLDGGSSSQLYAKIDSFHLHVPGFSEVSDAIIVKPKSQESTQ</sequence>
<accession>A0A0W0R396</accession>
<dbReference type="OrthoDB" id="5515706at2"/>
<dbReference type="STRING" id="45056.Lade_0156"/>
<dbReference type="AlphaFoldDB" id="A0A0W0R396"/>
<dbReference type="KEGG" id="ladl:NCTC12735_00288"/>
<dbReference type="Proteomes" id="UP000281170">
    <property type="component" value="Plasmid 9"/>
</dbReference>
<keyword evidence="3" id="KW-0614">Plasmid</keyword>
<proteinExistence type="predicted"/>